<proteinExistence type="predicted"/>
<dbReference type="Proteomes" id="UP001209878">
    <property type="component" value="Unassembled WGS sequence"/>
</dbReference>
<sequence>MIYPTSEQTPDQVDHVYQIENTSTHVPLPSSSAAVLAKNTKLQATVKTRSSEATTSKTNSLSEVTPATIVDRADFLSGYVDETGVTTQSVTSDKEAVRKAKTCLWEQFLVCTHLRGYSETDREATLRKLDKRVRKLLTHVGENALVTVLLSGRGSGATCQNALCLTKIT</sequence>
<keyword evidence="2" id="KW-1185">Reference proteome</keyword>
<comment type="caution">
    <text evidence="1">The sequence shown here is derived from an EMBL/GenBank/DDBJ whole genome shotgun (WGS) entry which is preliminary data.</text>
</comment>
<accession>A0AAD9KSG8</accession>
<gene>
    <name evidence="1" type="ORF">NP493_648g00002</name>
</gene>
<evidence type="ECO:0000313" key="2">
    <source>
        <dbReference type="Proteomes" id="UP001209878"/>
    </source>
</evidence>
<reference evidence="1" key="1">
    <citation type="journal article" date="2023" name="Mol. Biol. Evol.">
        <title>Third-Generation Sequencing Reveals the Adaptive Role of the Epigenome in Three Deep-Sea Polychaetes.</title>
        <authorList>
            <person name="Perez M."/>
            <person name="Aroh O."/>
            <person name="Sun Y."/>
            <person name="Lan Y."/>
            <person name="Juniper S.K."/>
            <person name="Young C.R."/>
            <person name="Angers B."/>
            <person name="Qian P.Y."/>
        </authorList>
    </citation>
    <scope>NUCLEOTIDE SEQUENCE</scope>
    <source>
        <strain evidence="1">R07B-5</strain>
    </source>
</reference>
<evidence type="ECO:0000313" key="1">
    <source>
        <dbReference type="EMBL" id="KAK2176667.1"/>
    </source>
</evidence>
<organism evidence="1 2">
    <name type="scientific">Ridgeia piscesae</name>
    <name type="common">Tubeworm</name>
    <dbReference type="NCBI Taxonomy" id="27915"/>
    <lineage>
        <taxon>Eukaryota</taxon>
        <taxon>Metazoa</taxon>
        <taxon>Spiralia</taxon>
        <taxon>Lophotrochozoa</taxon>
        <taxon>Annelida</taxon>
        <taxon>Polychaeta</taxon>
        <taxon>Sedentaria</taxon>
        <taxon>Canalipalpata</taxon>
        <taxon>Sabellida</taxon>
        <taxon>Siboglinidae</taxon>
        <taxon>Ridgeia</taxon>
    </lineage>
</organism>
<name>A0AAD9KSG8_RIDPI</name>
<dbReference type="EMBL" id="JAODUO010000647">
    <property type="protein sequence ID" value="KAK2176667.1"/>
    <property type="molecule type" value="Genomic_DNA"/>
</dbReference>
<protein>
    <submittedName>
        <fullName evidence="1">Uncharacterized protein</fullName>
    </submittedName>
</protein>
<dbReference type="AlphaFoldDB" id="A0AAD9KSG8"/>